<organism evidence="4 5">
    <name type="scientific">Alkalibacillus silvisoli</name>
    <dbReference type="NCBI Taxonomy" id="392823"/>
    <lineage>
        <taxon>Bacteria</taxon>
        <taxon>Bacillati</taxon>
        <taxon>Bacillota</taxon>
        <taxon>Bacilli</taxon>
        <taxon>Bacillales</taxon>
        <taxon>Bacillaceae</taxon>
        <taxon>Alkalibacillus</taxon>
    </lineage>
</organism>
<comment type="caution">
    <text evidence="4">The sequence shown here is derived from an EMBL/GenBank/DDBJ whole genome shotgun (WGS) entry which is preliminary data.</text>
</comment>
<feature type="coiled-coil region" evidence="1">
    <location>
        <begin position="190"/>
        <end position="251"/>
    </location>
</feature>
<dbReference type="Pfam" id="PF13624">
    <property type="entry name" value="SurA_N_3"/>
    <property type="match status" value="1"/>
</dbReference>
<dbReference type="RefSeq" id="WP_343781382.1">
    <property type="nucleotide sequence ID" value="NZ_BAAACZ010000003.1"/>
</dbReference>
<proteinExistence type="predicted"/>
<evidence type="ECO:0000313" key="5">
    <source>
        <dbReference type="Proteomes" id="UP001500740"/>
    </source>
</evidence>
<evidence type="ECO:0000256" key="3">
    <source>
        <dbReference type="SAM" id="SignalP"/>
    </source>
</evidence>
<evidence type="ECO:0000256" key="2">
    <source>
        <dbReference type="SAM" id="MobiDB-lite"/>
    </source>
</evidence>
<accession>A0ABP3JG08</accession>
<keyword evidence="5" id="KW-1185">Reference proteome</keyword>
<dbReference type="Proteomes" id="UP001500740">
    <property type="component" value="Unassembled WGS sequence"/>
</dbReference>
<dbReference type="PROSITE" id="PS51257">
    <property type="entry name" value="PROKAR_LIPOPROTEIN"/>
    <property type="match status" value="1"/>
</dbReference>
<evidence type="ECO:0000256" key="1">
    <source>
        <dbReference type="SAM" id="Coils"/>
    </source>
</evidence>
<feature type="region of interest" description="Disordered" evidence="2">
    <location>
        <begin position="23"/>
        <end position="54"/>
    </location>
</feature>
<gene>
    <name evidence="4" type="ORF">GCM10008935_03600</name>
</gene>
<feature type="signal peptide" evidence="3">
    <location>
        <begin position="1"/>
        <end position="21"/>
    </location>
</feature>
<sequence length="251" mass="28535">MKKLLLLFVLAIFASVMVACGGDNDEDEGAQEGEETPETEDELPTEDDLDEMEVSDVDEDEVVATVDGEDITGSELLQGEQAVGQQYAMMGMDPQENPEMIRETALDQIINTKVIELAAIEQGLEPSDEEVDEEIDNQISGIQEQQELESAEEVYEEMGMSEEEVRNEIRAMILVNNYLEENIEDASVSDEEVEEAYEDYVAQAEEMEQETEELDEMRESLEQQVMQQKEAEQMEEMLDNLRNERDIEILI</sequence>
<keyword evidence="3" id="KW-0732">Signal</keyword>
<dbReference type="Gene3D" id="1.10.4030.10">
    <property type="entry name" value="Porin chaperone SurA, peptide-binding domain"/>
    <property type="match status" value="1"/>
</dbReference>
<evidence type="ECO:0000313" key="4">
    <source>
        <dbReference type="EMBL" id="GAA0452254.1"/>
    </source>
</evidence>
<reference evidence="5" key="1">
    <citation type="journal article" date="2019" name="Int. J. Syst. Evol. Microbiol.">
        <title>The Global Catalogue of Microorganisms (GCM) 10K type strain sequencing project: providing services to taxonomists for standard genome sequencing and annotation.</title>
        <authorList>
            <consortium name="The Broad Institute Genomics Platform"/>
            <consortium name="The Broad Institute Genome Sequencing Center for Infectious Disease"/>
            <person name="Wu L."/>
            <person name="Ma J."/>
        </authorList>
    </citation>
    <scope>NUCLEOTIDE SEQUENCE [LARGE SCALE GENOMIC DNA]</scope>
    <source>
        <strain evidence="5">JCM 14193</strain>
    </source>
</reference>
<dbReference type="PANTHER" id="PTHR47245:SF2">
    <property type="entry name" value="PEPTIDYL-PROLYL CIS-TRANS ISOMERASE HP_0175-RELATED"/>
    <property type="match status" value="1"/>
</dbReference>
<dbReference type="InterPro" id="IPR050245">
    <property type="entry name" value="PrsA_foldase"/>
</dbReference>
<feature type="chain" id="PRO_5045552278" description="Peptidylprolyl isomerase" evidence="3">
    <location>
        <begin position="22"/>
        <end position="251"/>
    </location>
</feature>
<keyword evidence="1" id="KW-0175">Coiled coil</keyword>
<evidence type="ECO:0008006" key="6">
    <source>
        <dbReference type="Google" id="ProtNLM"/>
    </source>
</evidence>
<dbReference type="InterPro" id="IPR027304">
    <property type="entry name" value="Trigger_fact/SurA_dom_sf"/>
</dbReference>
<name>A0ABP3JG08_9BACI</name>
<dbReference type="EMBL" id="BAAACZ010000003">
    <property type="protein sequence ID" value="GAA0452254.1"/>
    <property type="molecule type" value="Genomic_DNA"/>
</dbReference>
<dbReference type="PANTHER" id="PTHR47245">
    <property type="entry name" value="PEPTIDYLPROLYL ISOMERASE"/>
    <property type="match status" value="1"/>
</dbReference>
<dbReference type="SUPFAM" id="SSF109998">
    <property type="entry name" value="Triger factor/SurA peptide-binding domain-like"/>
    <property type="match status" value="1"/>
</dbReference>
<protein>
    <recommendedName>
        <fullName evidence="6">Peptidylprolyl isomerase</fullName>
    </recommendedName>
</protein>